<gene>
    <name evidence="8" type="primary">dmsr-8_2</name>
    <name evidence="8" type="ORF">SK128_020002</name>
</gene>
<evidence type="ECO:0000256" key="4">
    <source>
        <dbReference type="ARBA" id="ARBA00023136"/>
    </source>
</evidence>
<dbReference type="GO" id="GO:0005886">
    <property type="term" value="C:plasma membrane"/>
    <property type="evidence" value="ECO:0007669"/>
    <property type="project" value="TreeGrafter"/>
</dbReference>
<evidence type="ECO:0000256" key="6">
    <source>
        <dbReference type="SAM" id="Phobius"/>
    </source>
</evidence>
<dbReference type="Pfam" id="PF10324">
    <property type="entry name" value="7TM_GPCR_Srw"/>
    <property type="match status" value="1"/>
</dbReference>
<evidence type="ECO:0000313" key="8">
    <source>
        <dbReference type="EMBL" id="KAK7067900.1"/>
    </source>
</evidence>
<dbReference type="EMBL" id="JAXCGZ010017601">
    <property type="protein sequence ID" value="KAK7067900.1"/>
    <property type="molecule type" value="Genomic_DNA"/>
</dbReference>
<protein>
    <submittedName>
        <fullName evidence="8">Serpentine type 7TM GPCR chemoreceptor Srw</fullName>
    </submittedName>
</protein>
<evidence type="ECO:0000256" key="2">
    <source>
        <dbReference type="ARBA" id="ARBA00022692"/>
    </source>
</evidence>
<accession>A0AAN9A0M1</accession>
<organism evidence="8 9">
    <name type="scientific">Halocaridina rubra</name>
    <name type="common">Hawaiian red shrimp</name>
    <dbReference type="NCBI Taxonomy" id="373956"/>
    <lineage>
        <taxon>Eukaryota</taxon>
        <taxon>Metazoa</taxon>
        <taxon>Ecdysozoa</taxon>
        <taxon>Arthropoda</taxon>
        <taxon>Crustacea</taxon>
        <taxon>Multicrustacea</taxon>
        <taxon>Malacostraca</taxon>
        <taxon>Eumalacostraca</taxon>
        <taxon>Eucarida</taxon>
        <taxon>Decapoda</taxon>
        <taxon>Pleocyemata</taxon>
        <taxon>Caridea</taxon>
        <taxon>Atyoidea</taxon>
        <taxon>Atyidae</taxon>
        <taxon>Halocaridina</taxon>
    </lineage>
</organism>
<feature type="compositionally biased region" description="Low complexity" evidence="5">
    <location>
        <begin position="110"/>
        <end position="119"/>
    </location>
</feature>
<evidence type="ECO:0000259" key="7">
    <source>
        <dbReference type="PROSITE" id="PS50262"/>
    </source>
</evidence>
<evidence type="ECO:0000256" key="5">
    <source>
        <dbReference type="SAM" id="MobiDB-lite"/>
    </source>
</evidence>
<keyword evidence="2 6" id="KW-0812">Transmembrane</keyword>
<dbReference type="InterPro" id="IPR017452">
    <property type="entry name" value="GPCR_Rhodpsn_7TM"/>
</dbReference>
<sequence length="132" mass="14717">MKNSSCFQRSHSLAAVTVFSQKGATERTTSMLLVVMLLFLLTEAPQGLLAGLSIVYGHDFFSDCYLQLADPMDLLALINSSINFLLYCVMSREFRKTFRNLYCFCSSRLQGSPSSLSSSKHNEGNAQIVTHF</sequence>
<dbReference type="AlphaFoldDB" id="A0AAN9A0M1"/>
<comment type="subcellular location">
    <subcellularLocation>
        <location evidence="1">Membrane</location>
    </subcellularLocation>
</comment>
<proteinExistence type="predicted"/>
<dbReference type="Gene3D" id="1.20.1070.10">
    <property type="entry name" value="Rhodopsin 7-helix transmembrane proteins"/>
    <property type="match status" value="1"/>
</dbReference>
<dbReference type="GO" id="GO:0008528">
    <property type="term" value="F:G protein-coupled peptide receptor activity"/>
    <property type="evidence" value="ECO:0007669"/>
    <property type="project" value="InterPro"/>
</dbReference>
<evidence type="ECO:0000256" key="3">
    <source>
        <dbReference type="ARBA" id="ARBA00022989"/>
    </source>
</evidence>
<dbReference type="InterPro" id="IPR019427">
    <property type="entry name" value="7TM_GPCR_serpentine_rcpt_Srw"/>
</dbReference>
<dbReference type="Proteomes" id="UP001381693">
    <property type="component" value="Unassembled WGS sequence"/>
</dbReference>
<dbReference type="PROSITE" id="PS50262">
    <property type="entry name" value="G_PROTEIN_RECEP_F1_2"/>
    <property type="match status" value="1"/>
</dbReference>
<dbReference type="InterPro" id="IPR053219">
    <property type="entry name" value="GPCR_Dmsr-1"/>
</dbReference>
<reference evidence="8 9" key="1">
    <citation type="submission" date="2023-11" db="EMBL/GenBank/DDBJ databases">
        <title>Halocaridina rubra genome assembly.</title>
        <authorList>
            <person name="Smith C."/>
        </authorList>
    </citation>
    <scope>NUCLEOTIDE SEQUENCE [LARGE SCALE GENOMIC DNA]</scope>
    <source>
        <strain evidence="8">EP-1</strain>
        <tissue evidence="8">Whole</tissue>
    </source>
</reference>
<feature type="transmembrane region" description="Helical" evidence="6">
    <location>
        <begin position="31"/>
        <end position="54"/>
    </location>
</feature>
<feature type="domain" description="G-protein coupled receptors family 1 profile" evidence="7">
    <location>
        <begin position="1"/>
        <end position="87"/>
    </location>
</feature>
<evidence type="ECO:0000313" key="9">
    <source>
        <dbReference type="Proteomes" id="UP001381693"/>
    </source>
</evidence>
<dbReference type="PANTHER" id="PTHR46273:SF4">
    <property type="entry name" value="AT19640P"/>
    <property type="match status" value="1"/>
</dbReference>
<dbReference type="SUPFAM" id="SSF81321">
    <property type="entry name" value="Family A G protein-coupled receptor-like"/>
    <property type="match status" value="1"/>
</dbReference>
<feature type="region of interest" description="Disordered" evidence="5">
    <location>
        <begin position="110"/>
        <end position="132"/>
    </location>
</feature>
<keyword evidence="4 6" id="KW-0472">Membrane</keyword>
<evidence type="ECO:0000256" key="1">
    <source>
        <dbReference type="ARBA" id="ARBA00004370"/>
    </source>
</evidence>
<keyword evidence="9" id="KW-1185">Reference proteome</keyword>
<comment type="caution">
    <text evidence="8">The sequence shown here is derived from an EMBL/GenBank/DDBJ whole genome shotgun (WGS) entry which is preliminary data.</text>
</comment>
<dbReference type="PANTHER" id="PTHR46273">
    <property type="entry name" value="MYOSUPPRESSIN RECEPTOR 1, ISOFORM B-RELATED"/>
    <property type="match status" value="1"/>
</dbReference>
<feature type="transmembrane region" description="Helical" evidence="6">
    <location>
        <begin position="74"/>
        <end position="90"/>
    </location>
</feature>
<name>A0AAN9A0M1_HALRR</name>
<keyword evidence="3 6" id="KW-1133">Transmembrane helix</keyword>